<evidence type="ECO:0000256" key="3">
    <source>
        <dbReference type="SAM" id="MobiDB-lite"/>
    </source>
</evidence>
<gene>
    <name evidence="4" type="ORF">BXY53_0746</name>
</gene>
<dbReference type="Proteomes" id="UP000266273">
    <property type="component" value="Unassembled WGS sequence"/>
</dbReference>
<evidence type="ECO:0000256" key="2">
    <source>
        <dbReference type="ARBA" id="ARBA00022764"/>
    </source>
</evidence>
<dbReference type="AlphaFoldDB" id="A0A397Q2T5"/>
<keyword evidence="1" id="KW-0732">Signal</keyword>
<dbReference type="Pfam" id="PF13416">
    <property type="entry name" value="SBP_bac_8"/>
    <property type="match status" value="1"/>
</dbReference>
<dbReference type="PANTHER" id="PTHR30222:SF2">
    <property type="entry name" value="ABC TRANSPORTER SUBSTRATE-BINDING PROTEIN"/>
    <property type="match status" value="1"/>
</dbReference>
<dbReference type="EMBL" id="QXDF01000001">
    <property type="protein sequence ID" value="RIA55676.1"/>
    <property type="molecule type" value="Genomic_DNA"/>
</dbReference>
<evidence type="ECO:0000313" key="5">
    <source>
        <dbReference type="Proteomes" id="UP000266273"/>
    </source>
</evidence>
<name>A0A397Q2T5_9HYPH</name>
<protein>
    <submittedName>
        <fullName evidence="4">Putative spermidine/putrescine transport system substrate-binding protein</fullName>
    </submittedName>
</protein>
<comment type="caution">
    <text evidence="4">The sequence shown here is derived from an EMBL/GenBank/DDBJ whole genome shotgun (WGS) entry which is preliminary data.</text>
</comment>
<feature type="region of interest" description="Disordered" evidence="3">
    <location>
        <begin position="1"/>
        <end position="34"/>
    </location>
</feature>
<dbReference type="Gene3D" id="3.40.190.10">
    <property type="entry name" value="Periplasmic binding protein-like II"/>
    <property type="match status" value="2"/>
</dbReference>
<dbReference type="PANTHER" id="PTHR30222">
    <property type="entry name" value="SPERMIDINE/PUTRESCINE-BINDING PERIPLASMIC PROTEIN"/>
    <property type="match status" value="1"/>
</dbReference>
<accession>A0A397Q2T5</accession>
<evidence type="ECO:0000313" key="4">
    <source>
        <dbReference type="EMBL" id="RIA55676.1"/>
    </source>
</evidence>
<dbReference type="SUPFAM" id="SSF53850">
    <property type="entry name" value="Periplasmic binding protein-like II"/>
    <property type="match status" value="1"/>
</dbReference>
<dbReference type="InterPro" id="IPR006059">
    <property type="entry name" value="SBP"/>
</dbReference>
<organism evidence="4 5">
    <name type="scientific">Dichotomicrobium thermohalophilum</name>
    <dbReference type="NCBI Taxonomy" id="933063"/>
    <lineage>
        <taxon>Bacteria</taxon>
        <taxon>Pseudomonadati</taxon>
        <taxon>Pseudomonadota</taxon>
        <taxon>Alphaproteobacteria</taxon>
        <taxon>Hyphomicrobiales</taxon>
        <taxon>Hyphomicrobiaceae</taxon>
        <taxon>Dichotomicrobium</taxon>
    </lineage>
</organism>
<reference evidence="4 5" key="1">
    <citation type="submission" date="2018-08" db="EMBL/GenBank/DDBJ databases">
        <title>Genomic Encyclopedia of Archaeal and Bacterial Type Strains, Phase II (KMG-II): from individual species to whole genera.</title>
        <authorList>
            <person name="Goeker M."/>
        </authorList>
    </citation>
    <scope>NUCLEOTIDE SEQUENCE [LARGE SCALE GENOMIC DNA]</scope>
    <source>
        <strain evidence="4 5">DSM 5002</strain>
    </source>
</reference>
<evidence type="ECO:0000256" key="1">
    <source>
        <dbReference type="ARBA" id="ARBA00022729"/>
    </source>
</evidence>
<keyword evidence="2" id="KW-0574">Periplasm</keyword>
<sequence length="403" mass="44345">MDLARDPAQETADETAPLAQPEPEPASQNARRPEDITLTVATWNSAYTAAQQRALFAPFTEETGHSLETVSHGDLMRLSAEMVTAEGWDLVELDAQTARRGCDEGWLARIDAADLPASVEGDPAAADYLPGALMSCAVGSAAWSAVVVHDPRAAFEEAPQRITDLFALERFPGKRALPRQAPYVLELALLADGVPPSEIYDVLATPAGQDRAFARLSAVRHAIVWWDEASKALEPFASAGPDDIDDVVMGVAFNGRVFTSAVRARQWLRILWDGQIYRFNYWATPTSAPNAEAARRLLRFVSLPERQARLTRWFPYGPVRKSALPLVGQHAEIDLDMADFVPTMPRNMAGALRFDQAFWDEHGEALKARFAEWLKLPTPQVPADQFVPPTPVKALRANILTVQ</sequence>
<proteinExistence type="predicted"/>
<keyword evidence="5" id="KW-1185">Reference proteome</keyword>